<dbReference type="HOGENOM" id="CLU_2189038_0_0_1"/>
<organism evidence="1 2">
    <name type="scientific">Hyaloperonospora arabidopsidis (strain Emoy2)</name>
    <name type="common">Downy mildew agent</name>
    <name type="synonym">Peronospora arabidopsidis</name>
    <dbReference type="NCBI Taxonomy" id="559515"/>
    <lineage>
        <taxon>Eukaryota</taxon>
        <taxon>Sar</taxon>
        <taxon>Stramenopiles</taxon>
        <taxon>Oomycota</taxon>
        <taxon>Peronosporomycetes</taxon>
        <taxon>Peronosporales</taxon>
        <taxon>Peronosporaceae</taxon>
        <taxon>Hyaloperonospora</taxon>
    </lineage>
</organism>
<dbReference type="EMBL" id="JH599880">
    <property type="status" value="NOT_ANNOTATED_CDS"/>
    <property type="molecule type" value="Genomic_DNA"/>
</dbReference>
<sequence length="109" mass="12171">MHPSTHVVYAHVVCFSISSCTGKTTIFRHDRPYTGQSNDTAVFVDVCVQLCTSFTTTSTYGSEKPFAALDWRAVGLIEWLIDVFDRSIVFLRSDVEIRRVCVLSAAGVY</sequence>
<reference evidence="2" key="1">
    <citation type="journal article" date="2010" name="Science">
        <title>Signatures of adaptation to obligate biotrophy in the Hyaloperonospora arabidopsidis genome.</title>
        <authorList>
            <person name="Baxter L."/>
            <person name="Tripathy S."/>
            <person name="Ishaque N."/>
            <person name="Boot N."/>
            <person name="Cabral A."/>
            <person name="Kemen E."/>
            <person name="Thines M."/>
            <person name="Ah-Fong A."/>
            <person name="Anderson R."/>
            <person name="Badejoko W."/>
            <person name="Bittner-Eddy P."/>
            <person name="Boore J.L."/>
            <person name="Chibucos M.C."/>
            <person name="Coates M."/>
            <person name="Dehal P."/>
            <person name="Delehaunty K."/>
            <person name="Dong S."/>
            <person name="Downton P."/>
            <person name="Dumas B."/>
            <person name="Fabro G."/>
            <person name="Fronick C."/>
            <person name="Fuerstenberg S.I."/>
            <person name="Fulton L."/>
            <person name="Gaulin E."/>
            <person name="Govers F."/>
            <person name="Hughes L."/>
            <person name="Humphray S."/>
            <person name="Jiang R.H."/>
            <person name="Judelson H."/>
            <person name="Kamoun S."/>
            <person name="Kyung K."/>
            <person name="Meijer H."/>
            <person name="Minx P."/>
            <person name="Morris P."/>
            <person name="Nelson J."/>
            <person name="Phuntumart V."/>
            <person name="Qutob D."/>
            <person name="Rehmany A."/>
            <person name="Rougon-Cardoso A."/>
            <person name="Ryden P."/>
            <person name="Torto-Alalibo T."/>
            <person name="Studholme D."/>
            <person name="Wang Y."/>
            <person name="Win J."/>
            <person name="Wood J."/>
            <person name="Clifton S.W."/>
            <person name="Rogers J."/>
            <person name="Van den Ackerveken G."/>
            <person name="Jones J.D."/>
            <person name="McDowell J.M."/>
            <person name="Beynon J."/>
            <person name="Tyler B.M."/>
        </authorList>
    </citation>
    <scope>NUCLEOTIDE SEQUENCE [LARGE SCALE GENOMIC DNA]</scope>
    <source>
        <strain evidence="2">Emoy2</strain>
    </source>
</reference>
<dbReference type="InParanoid" id="M4C5Y0"/>
<dbReference type="EnsemblProtists" id="HpaT814509">
    <property type="protein sequence ID" value="HpaP814509"/>
    <property type="gene ID" value="HpaG814509"/>
</dbReference>
<dbReference type="AlphaFoldDB" id="M4C5Y0"/>
<keyword evidence="2" id="KW-1185">Reference proteome</keyword>
<proteinExistence type="predicted"/>
<accession>M4C5Y0</accession>
<dbReference type="Proteomes" id="UP000011713">
    <property type="component" value="Unassembled WGS sequence"/>
</dbReference>
<reference evidence="1" key="2">
    <citation type="submission" date="2015-06" db="UniProtKB">
        <authorList>
            <consortium name="EnsemblProtists"/>
        </authorList>
    </citation>
    <scope>IDENTIFICATION</scope>
    <source>
        <strain evidence="1">Emoy2</strain>
    </source>
</reference>
<protein>
    <submittedName>
        <fullName evidence="1">Uncharacterized protein</fullName>
    </submittedName>
</protein>
<evidence type="ECO:0000313" key="1">
    <source>
        <dbReference type="EnsemblProtists" id="HpaP814509"/>
    </source>
</evidence>
<name>M4C5Y0_HYAAE</name>
<evidence type="ECO:0000313" key="2">
    <source>
        <dbReference type="Proteomes" id="UP000011713"/>
    </source>
</evidence>
<dbReference type="VEuPathDB" id="FungiDB:HpaG814509"/>